<sequence length="242" mass="25417">MRLRLMPSTLIDSVGLIWLGRTAVDPAISAQPSRSRLAPSMGSGGARVGGARVEVVYPQQAALPTGERPVAVHPVLHALVVLGGDRGTGRVYTRCCGLWSSSAETVAPAASTPGAAGSGRPRRRPWHGRVDARHGPQRPGHRVRQAERLGQVRHRHRQVDDVAHRLRACAGVDRLGWVVMAGSNGIGPHHFSPTESIKPRPARSCGCPPATASWYPGGVRDVEVRVVGQGGDGGPAGVADAT</sequence>
<dbReference type="AlphaFoldDB" id="A0A1C6UEM4"/>
<protein>
    <submittedName>
        <fullName evidence="2">Uncharacterized protein</fullName>
    </submittedName>
</protein>
<dbReference type="Proteomes" id="UP000198937">
    <property type="component" value="Unassembled WGS sequence"/>
</dbReference>
<evidence type="ECO:0000313" key="2">
    <source>
        <dbReference type="EMBL" id="SCL52432.1"/>
    </source>
</evidence>
<gene>
    <name evidence="2" type="ORF">GA0070617_2073</name>
</gene>
<accession>A0A1C6UEM4</accession>
<reference evidence="3" key="1">
    <citation type="submission" date="2016-06" db="EMBL/GenBank/DDBJ databases">
        <authorList>
            <person name="Varghese N."/>
            <person name="Submissions Spin"/>
        </authorList>
    </citation>
    <scope>NUCLEOTIDE SEQUENCE [LARGE SCALE GENOMIC DNA]</scope>
    <source>
        <strain evidence="3">DSM 45577</strain>
    </source>
</reference>
<organism evidence="2 3">
    <name type="scientific">Micromonospora yangpuensis</name>
    <dbReference type="NCBI Taxonomy" id="683228"/>
    <lineage>
        <taxon>Bacteria</taxon>
        <taxon>Bacillati</taxon>
        <taxon>Actinomycetota</taxon>
        <taxon>Actinomycetes</taxon>
        <taxon>Micromonosporales</taxon>
        <taxon>Micromonosporaceae</taxon>
        <taxon>Micromonospora</taxon>
    </lineage>
</organism>
<name>A0A1C6UEM4_9ACTN</name>
<evidence type="ECO:0000313" key="3">
    <source>
        <dbReference type="Proteomes" id="UP000198937"/>
    </source>
</evidence>
<evidence type="ECO:0000256" key="1">
    <source>
        <dbReference type="SAM" id="MobiDB-lite"/>
    </source>
</evidence>
<proteinExistence type="predicted"/>
<dbReference type="EMBL" id="FMIA01000002">
    <property type="protein sequence ID" value="SCL52432.1"/>
    <property type="molecule type" value="Genomic_DNA"/>
</dbReference>
<feature type="region of interest" description="Disordered" evidence="1">
    <location>
        <begin position="108"/>
        <end position="143"/>
    </location>
</feature>
<keyword evidence="3" id="KW-1185">Reference proteome</keyword>
<feature type="compositionally biased region" description="Low complexity" evidence="1">
    <location>
        <begin position="108"/>
        <end position="119"/>
    </location>
</feature>
<dbReference type="STRING" id="683228.GA0070617_2073"/>